<comment type="caution">
    <text evidence="1">The sequence shown here is derived from an EMBL/GenBank/DDBJ whole genome shotgun (WGS) entry which is preliminary data.</text>
</comment>
<protein>
    <submittedName>
        <fullName evidence="1">Uncharacterized protein</fullName>
    </submittedName>
</protein>
<evidence type="ECO:0000313" key="1">
    <source>
        <dbReference type="EMBL" id="KAK5060486.1"/>
    </source>
</evidence>
<dbReference type="EMBL" id="JAVRRF010000011">
    <property type="protein sequence ID" value="KAK5060486.1"/>
    <property type="molecule type" value="Genomic_DNA"/>
</dbReference>
<dbReference type="Proteomes" id="UP001345691">
    <property type="component" value="Unassembled WGS sequence"/>
</dbReference>
<name>A0ABR0JB01_9EURO</name>
<proteinExistence type="predicted"/>
<evidence type="ECO:0000313" key="2">
    <source>
        <dbReference type="Proteomes" id="UP001345691"/>
    </source>
</evidence>
<sequence>MYVQTLRPQHEVLQTSAEQIESSRFLSEYWDEFAAQARHAVTWREQTRILIHHLLSHRDRLSSYGWCPRDSWLVGWALSQVQSPLRQFVVWSLHNQQVPEDDVTIEIFANHLQVWADVFLSEEALYYALANPDRPFFIMQRMGYCNVEETLAQV</sequence>
<accession>A0ABR0JB01</accession>
<organism evidence="1 2">
    <name type="scientific">Exophiala sideris</name>
    <dbReference type="NCBI Taxonomy" id="1016849"/>
    <lineage>
        <taxon>Eukaryota</taxon>
        <taxon>Fungi</taxon>
        <taxon>Dikarya</taxon>
        <taxon>Ascomycota</taxon>
        <taxon>Pezizomycotina</taxon>
        <taxon>Eurotiomycetes</taxon>
        <taxon>Chaetothyriomycetidae</taxon>
        <taxon>Chaetothyriales</taxon>
        <taxon>Herpotrichiellaceae</taxon>
        <taxon>Exophiala</taxon>
    </lineage>
</organism>
<reference evidence="1 2" key="1">
    <citation type="submission" date="2023-08" db="EMBL/GenBank/DDBJ databases">
        <title>Black Yeasts Isolated from many extreme environments.</title>
        <authorList>
            <person name="Coleine C."/>
            <person name="Stajich J.E."/>
            <person name="Selbmann L."/>
        </authorList>
    </citation>
    <scope>NUCLEOTIDE SEQUENCE [LARGE SCALE GENOMIC DNA]</scope>
    <source>
        <strain evidence="1 2">CCFEE 6328</strain>
    </source>
</reference>
<gene>
    <name evidence="1" type="ORF">LTR69_005803</name>
</gene>
<keyword evidence="2" id="KW-1185">Reference proteome</keyword>